<protein>
    <submittedName>
        <fullName evidence="1">Uncharacterized protein</fullName>
    </submittedName>
</protein>
<gene>
    <name evidence="1" type="ORF">C1H76_3852</name>
</gene>
<evidence type="ECO:0000313" key="1">
    <source>
        <dbReference type="EMBL" id="TKX23914.1"/>
    </source>
</evidence>
<dbReference type="AlphaFoldDB" id="A0A4U7B718"/>
<proteinExistence type="predicted"/>
<name>A0A4U7B718_9PEZI</name>
<sequence>MPNTRGPDTATAIICVNNDHNYSPSIDPFGEGFQCIDRGDPRTTEHCSSCGTCVCRGCKFHVGGMVPEWSLQSLTFLDERLQPSPITPKDERRFRRFRTIFQKNPRKHFHVNPASGMREAGLAPEDILEIKHLGWCKTITQYIQEVHRRKNYQQLLSGPFAVNLHRFAAEPEKFEVLPVQIVMFSLRQGRAASVSQSHESWQALPL</sequence>
<evidence type="ECO:0000313" key="2">
    <source>
        <dbReference type="Proteomes" id="UP000308133"/>
    </source>
</evidence>
<accession>A0A4U7B718</accession>
<organism evidence="1 2">
    <name type="scientific">Elsinoe australis</name>
    <dbReference type="NCBI Taxonomy" id="40998"/>
    <lineage>
        <taxon>Eukaryota</taxon>
        <taxon>Fungi</taxon>
        <taxon>Dikarya</taxon>
        <taxon>Ascomycota</taxon>
        <taxon>Pezizomycotina</taxon>
        <taxon>Dothideomycetes</taxon>
        <taxon>Dothideomycetidae</taxon>
        <taxon>Myriangiales</taxon>
        <taxon>Elsinoaceae</taxon>
        <taxon>Elsinoe</taxon>
    </lineage>
</organism>
<comment type="caution">
    <text evidence="1">The sequence shown here is derived from an EMBL/GenBank/DDBJ whole genome shotgun (WGS) entry which is preliminary data.</text>
</comment>
<dbReference type="EMBL" id="PTQR01000050">
    <property type="protein sequence ID" value="TKX23914.1"/>
    <property type="molecule type" value="Genomic_DNA"/>
</dbReference>
<dbReference type="Proteomes" id="UP000308133">
    <property type="component" value="Unassembled WGS sequence"/>
</dbReference>
<reference evidence="1 2" key="1">
    <citation type="submission" date="2018-02" db="EMBL/GenBank/DDBJ databases">
        <title>Draft genome sequences of Elsinoe sp., causing black scab on jojoba.</title>
        <authorList>
            <person name="Stodart B."/>
            <person name="Jeffress S."/>
            <person name="Ash G."/>
            <person name="Arun Chinnappa K."/>
        </authorList>
    </citation>
    <scope>NUCLEOTIDE SEQUENCE [LARGE SCALE GENOMIC DNA]</scope>
    <source>
        <strain evidence="1 2">Hillstone_2</strain>
    </source>
</reference>